<dbReference type="RefSeq" id="WP_078815348.1">
    <property type="nucleotide sequence ID" value="NZ_FUYE01000018.1"/>
</dbReference>
<gene>
    <name evidence="1" type="ORF">SAMN02745166_04192</name>
</gene>
<dbReference type="Proteomes" id="UP000190774">
    <property type="component" value="Unassembled WGS sequence"/>
</dbReference>
<proteinExistence type="predicted"/>
<evidence type="ECO:0000313" key="2">
    <source>
        <dbReference type="Proteomes" id="UP000190774"/>
    </source>
</evidence>
<dbReference type="SUPFAM" id="SSF53474">
    <property type="entry name" value="alpha/beta-Hydrolases"/>
    <property type="match status" value="1"/>
</dbReference>
<accession>A0A1T4YU92</accession>
<evidence type="ECO:0000313" key="1">
    <source>
        <dbReference type="EMBL" id="SKB05168.1"/>
    </source>
</evidence>
<evidence type="ECO:0008006" key="3">
    <source>
        <dbReference type="Google" id="ProtNLM"/>
    </source>
</evidence>
<name>A0A1T4YU92_9BACT</name>
<sequence length="519" mass="56216">MADRDAISEAAAQNNSFIKQAATTVTKPLRAALGMAANQQAQAAMLGSFVSNTDLAPPQLANNVIRDDQGRGMRDANGRLAMNNSQMAIDKMQFQPPGGTPQTVEGWVLPPQPGQPTVVFFGGSNFDRADPGYEKAIQQMAEDAKERGMGFAAFDYPEGVNEEMAHQFVDQVQNHLAQDLGISLDQQAYSGYSQGSHLATFAAANNPDAAGLHITSGFSSARMAQKEGIDKAMGPLASLVEKRQLTETWDNIPLAVDITQRVAGQPVDAKMPISATYDTQEDFGNDNNRHMTPLIDTFRAEGGSVSVQTSSGVDHLDMLDSGAHQTGMRQFMNDTQAYAQNENRQVIGTGTGLVAGDDNAQQAVATPKTSVRDMLRGAADRVSNAASNLKATITDKVDQVKLERLEKQLEKRQNHQAKLDSQLQAMGDLDPRQTRDARLAELQKQYDPTKLGSKQQIDIANEIDEIKAANKLEDRIAKNAAKVDKLGDKVKAQDDKIKLRADRRNAAQNQQQSANVSVG</sequence>
<keyword evidence="2" id="KW-1185">Reference proteome</keyword>
<dbReference type="OrthoDB" id="9798884at2"/>
<reference evidence="2" key="1">
    <citation type="submission" date="2017-02" db="EMBL/GenBank/DDBJ databases">
        <authorList>
            <person name="Varghese N."/>
            <person name="Submissions S."/>
        </authorList>
    </citation>
    <scope>NUCLEOTIDE SEQUENCE [LARGE SCALE GENOMIC DNA]</scope>
    <source>
        <strain evidence="2">ATCC 700200</strain>
    </source>
</reference>
<dbReference type="Gene3D" id="3.40.50.1820">
    <property type="entry name" value="alpha/beta hydrolase"/>
    <property type="match status" value="1"/>
</dbReference>
<protein>
    <recommendedName>
        <fullName evidence="3">Alpha/beta hydrolase family protein</fullName>
    </recommendedName>
</protein>
<organism evidence="1 2">
    <name type="scientific">Prosthecobacter debontii</name>
    <dbReference type="NCBI Taxonomy" id="48467"/>
    <lineage>
        <taxon>Bacteria</taxon>
        <taxon>Pseudomonadati</taxon>
        <taxon>Verrucomicrobiota</taxon>
        <taxon>Verrucomicrobiia</taxon>
        <taxon>Verrucomicrobiales</taxon>
        <taxon>Verrucomicrobiaceae</taxon>
        <taxon>Prosthecobacter</taxon>
    </lineage>
</organism>
<dbReference type="AlphaFoldDB" id="A0A1T4YU92"/>
<dbReference type="EMBL" id="FUYE01000018">
    <property type="protein sequence ID" value="SKB05168.1"/>
    <property type="molecule type" value="Genomic_DNA"/>
</dbReference>
<dbReference type="InterPro" id="IPR029058">
    <property type="entry name" value="AB_hydrolase_fold"/>
</dbReference>
<dbReference type="STRING" id="48467.SAMN02745166_04192"/>